<evidence type="ECO:0000313" key="8">
    <source>
        <dbReference type="Proteomes" id="UP000183832"/>
    </source>
</evidence>
<evidence type="ECO:0000256" key="5">
    <source>
        <dbReference type="ARBA" id="ARBA00023136"/>
    </source>
</evidence>
<evidence type="ECO:0000256" key="4">
    <source>
        <dbReference type="ARBA" id="ARBA00023128"/>
    </source>
</evidence>
<evidence type="ECO:0000256" key="6">
    <source>
        <dbReference type="SAM" id="Phobius"/>
    </source>
</evidence>
<dbReference type="STRING" id="568069.A0A1J1IRD4"/>
<dbReference type="GO" id="GO:0005743">
    <property type="term" value="C:mitochondrial inner membrane"/>
    <property type="evidence" value="ECO:0007669"/>
    <property type="project" value="UniProtKB-SubCell"/>
</dbReference>
<dbReference type="AlphaFoldDB" id="A0A1J1IRD4"/>
<evidence type="ECO:0000256" key="1">
    <source>
        <dbReference type="ARBA" id="ARBA00004273"/>
    </source>
</evidence>
<keyword evidence="4" id="KW-0496">Mitochondrion</keyword>
<feature type="transmembrane region" description="Helical" evidence="6">
    <location>
        <begin position="41"/>
        <end position="62"/>
    </location>
</feature>
<comment type="subcellular location">
    <subcellularLocation>
        <location evidence="1">Mitochondrion inner membrane</location>
    </subcellularLocation>
</comment>
<comment type="similarity">
    <text evidence="2">Belongs to the cytochrome c oxidase VIIa family.</text>
</comment>
<dbReference type="Proteomes" id="UP000183832">
    <property type="component" value="Unassembled WGS sequence"/>
</dbReference>
<dbReference type="SUPFAM" id="SSF81419">
    <property type="entry name" value="Mitochondrial cytochrome c oxidase subunit VIIa"/>
    <property type="match status" value="1"/>
</dbReference>
<reference evidence="7 8" key="1">
    <citation type="submission" date="2015-04" db="EMBL/GenBank/DDBJ databases">
        <authorList>
            <person name="Syromyatnikov M.Y."/>
            <person name="Popov V.N."/>
        </authorList>
    </citation>
    <scope>NUCLEOTIDE SEQUENCE [LARGE SCALE GENOMIC DNA]</scope>
</reference>
<sequence>MVTPQENISPKLPEGLRKNMEKFQARNGLPVFLKGGPFDKILFGTTVFLCGVGLLMSAEFIYSLSKKK</sequence>
<name>A0A1J1IRD4_9DIPT</name>
<keyword evidence="6" id="KW-1133">Transmembrane helix</keyword>
<organism evidence="7 8">
    <name type="scientific">Clunio marinus</name>
    <dbReference type="NCBI Taxonomy" id="568069"/>
    <lineage>
        <taxon>Eukaryota</taxon>
        <taxon>Metazoa</taxon>
        <taxon>Ecdysozoa</taxon>
        <taxon>Arthropoda</taxon>
        <taxon>Hexapoda</taxon>
        <taxon>Insecta</taxon>
        <taxon>Pterygota</taxon>
        <taxon>Neoptera</taxon>
        <taxon>Endopterygota</taxon>
        <taxon>Diptera</taxon>
        <taxon>Nematocera</taxon>
        <taxon>Chironomoidea</taxon>
        <taxon>Chironomidae</taxon>
        <taxon>Clunio</taxon>
    </lineage>
</organism>
<evidence type="ECO:0000256" key="2">
    <source>
        <dbReference type="ARBA" id="ARBA00009331"/>
    </source>
</evidence>
<keyword evidence="8" id="KW-1185">Reference proteome</keyword>
<proteinExistence type="inferred from homology"/>
<dbReference type="GO" id="GO:0045277">
    <property type="term" value="C:respiratory chain complex IV"/>
    <property type="evidence" value="ECO:0007669"/>
    <property type="project" value="InterPro"/>
</dbReference>
<keyword evidence="3" id="KW-0999">Mitochondrion inner membrane</keyword>
<keyword evidence="5 6" id="KW-0472">Membrane</keyword>
<keyword evidence="6" id="KW-0812">Transmembrane</keyword>
<dbReference type="Gene3D" id="4.10.91.10">
    <property type="entry name" value="Cytochrome c oxidase, subunit VIIa"/>
    <property type="match status" value="1"/>
</dbReference>
<protein>
    <submittedName>
        <fullName evidence="7">CLUMA_CG014371, isoform A</fullName>
    </submittedName>
</protein>
<accession>A0A1J1IRD4</accession>
<evidence type="ECO:0000256" key="3">
    <source>
        <dbReference type="ARBA" id="ARBA00022792"/>
    </source>
</evidence>
<evidence type="ECO:0000313" key="7">
    <source>
        <dbReference type="EMBL" id="CRL01073.1"/>
    </source>
</evidence>
<gene>
    <name evidence="7" type="ORF">CLUMA_CG014371</name>
</gene>
<dbReference type="InterPro" id="IPR036539">
    <property type="entry name" value="Cyt_c_oxidase_su7a_sf"/>
</dbReference>
<dbReference type="OrthoDB" id="5966508at2759"/>
<dbReference type="GO" id="GO:0006123">
    <property type="term" value="P:mitochondrial electron transport, cytochrome c to oxygen"/>
    <property type="evidence" value="ECO:0007669"/>
    <property type="project" value="InterPro"/>
</dbReference>
<dbReference type="EMBL" id="CVRI01000055">
    <property type="protein sequence ID" value="CRL01073.1"/>
    <property type="molecule type" value="Genomic_DNA"/>
</dbReference>